<keyword evidence="1" id="KW-0472">Membrane</keyword>
<dbReference type="PATRIC" id="fig|217031.4.peg.4846"/>
<dbReference type="AlphaFoldDB" id="A0A0Q9Y3U5"/>
<sequence>MPNKLEKTLVYIASGWQILDGLITIFIYGPYIREKGVATAQLSAVEKEGLDSLSGSISSVASIYGILLILLGFITIYLTKTFLKEGIVPKKVPVWFLICGIISYFTMDILSLILYMGAGIIILYIWEPALLSLQKIAQ</sequence>
<comment type="caution">
    <text evidence="2">The sequence shown here is derived from an EMBL/GenBank/DDBJ whole genome shotgun (WGS) entry which is preliminary data.</text>
</comment>
<dbReference type="Proteomes" id="UP000053881">
    <property type="component" value="Unassembled WGS sequence"/>
</dbReference>
<evidence type="ECO:0000313" key="3">
    <source>
        <dbReference type="Proteomes" id="UP000053881"/>
    </source>
</evidence>
<keyword evidence="1" id="KW-0812">Transmembrane</keyword>
<gene>
    <name evidence="2" type="ORF">ACA29_14380</name>
</gene>
<feature type="transmembrane region" description="Helical" evidence="1">
    <location>
        <begin position="95"/>
        <end position="126"/>
    </location>
</feature>
<evidence type="ECO:0000313" key="2">
    <source>
        <dbReference type="EMBL" id="KRG11874.1"/>
    </source>
</evidence>
<dbReference type="EMBL" id="LGPB01000109">
    <property type="protein sequence ID" value="KRG11874.1"/>
    <property type="molecule type" value="Genomic_DNA"/>
</dbReference>
<accession>A0A0Q9Y3U5</accession>
<keyword evidence="1" id="KW-1133">Transmembrane helix</keyword>
<reference evidence="2 3" key="1">
    <citation type="submission" date="2015-06" db="EMBL/GenBank/DDBJ databases">
        <title>Genome sequencing project of Bacillus galactosidilyticus PL133.</title>
        <authorList>
            <person name="Gaiero J."/>
            <person name="Nicol R."/>
            <person name="Habash M."/>
        </authorList>
    </citation>
    <scope>NUCLEOTIDE SEQUENCE [LARGE SCALE GENOMIC DNA]</scope>
    <source>
        <strain evidence="2 3">PL133</strain>
    </source>
</reference>
<proteinExistence type="predicted"/>
<evidence type="ECO:0000256" key="1">
    <source>
        <dbReference type="SAM" id="Phobius"/>
    </source>
</evidence>
<organism evidence="2 3">
    <name type="scientific">Lederbergia galactosidilytica</name>
    <dbReference type="NCBI Taxonomy" id="217031"/>
    <lineage>
        <taxon>Bacteria</taxon>
        <taxon>Bacillati</taxon>
        <taxon>Bacillota</taxon>
        <taxon>Bacilli</taxon>
        <taxon>Bacillales</taxon>
        <taxon>Bacillaceae</taxon>
        <taxon>Lederbergia</taxon>
    </lineage>
</organism>
<name>A0A0Q9Y3U5_9BACI</name>
<protein>
    <submittedName>
        <fullName evidence="2">Uncharacterized protein</fullName>
    </submittedName>
</protein>
<feature type="transmembrane region" description="Helical" evidence="1">
    <location>
        <begin position="61"/>
        <end position="83"/>
    </location>
</feature>
<feature type="transmembrane region" description="Helical" evidence="1">
    <location>
        <begin position="9"/>
        <end position="29"/>
    </location>
</feature>